<proteinExistence type="predicted"/>
<name>W8YD65_BACTU</name>
<sequence>MLYPSYSFVYKRHTFLEGLSIKGPLFFSCIPQEEK</sequence>
<reference evidence="1" key="1">
    <citation type="submission" date="2014-01" db="EMBL/GenBank/DDBJ databases">
        <title>Draft genome sequence of highly nematicidal Bacillus thuringiensis DB27.</title>
        <authorList>
            <person name="Iatsenko I."/>
            <person name="Pickard D."/>
            <person name="Corton C."/>
            <person name="Dougan G."/>
            <person name="Sommer R.J."/>
        </authorList>
    </citation>
    <scope>NUCLEOTIDE SEQUENCE [LARGE SCALE GENOMIC DNA]</scope>
    <source>
        <strain evidence="1">DB27</strain>
    </source>
</reference>
<organism evidence="1">
    <name type="scientific">Bacillus thuringiensis DB27</name>
    <dbReference type="NCBI Taxonomy" id="1431339"/>
    <lineage>
        <taxon>Bacteria</taxon>
        <taxon>Bacillati</taxon>
        <taxon>Bacillota</taxon>
        <taxon>Bacilli</taxon>
        <taxon>Bacillales</taxon>
        <taxon>Bacillaceae</taxon>
        <taxon>Bacillus</taxon>
        <taxon>Bacillus cereus group</taxon>
    </lineage>
</organism>
<accession>W8YD65</accession>
<gene>
    <name evidence="1" type="ORF">BTDB27_p000111</name>
</gene>
<dbReference type="HOGENOM" id="CLU_3363386_0_0_9"/>
<dbReference type="EMBL" id="HG810024">
    <property type="protein sequence ID" value="CDN39448.1"/>
    <property type="molecule type" value="Genomic_DNA"/>
</dbReference>
<evidence type="ECO:0000313" key="1">
    <source>
        <dbReference type="EMBL" id="CDN39448.1"/>
    </source>
</evidence>
<reference evidence="1" key="2">
    <citation type="submission" date="2014-01" db="EMBL/GenBank/DDBJ databases">
        <authorList>
            <person name="Aslett M."/>
        </authorList>
    </citation>
    <scope>NUCLEOTIDE SEQUENCE [LARGE SCALE GENOMIC DNA]</scope>
    <source>
        <strain evidence="1">DB27</strain>
    </source>
</reference>
<dbReference type="Proteomes" id="UP000030682">
    <property type="component" value="Unassembled WGS sequence"/>
</dbReference>
<dbReference type="AlphaFoldDB" id="W8YD65"/>
<protein>
    <submittedName>
        <fullName evidence="1">Uncharacterized protein</fullName>
    </submittedName>
</protein>